<organism evidence="1 2">
    <name type="scientific">Auriscalpium vulgare</name>
    <dbReference type="NCBI Taxonomy" id="40419"/>
    <lineage>
        <taxon>Eukaryota</taxon>
        <taxon>Fungi</taxon>
        <taxon>Dikarya</taxon>
        <taxon>Basidiomycota</taxon>
        <taxon>Agaricomycotina</taxon>
        <taxon>Agaricomycetes</taxon>
        <taxon>Russulales</taxon>
        <taxon>Auriscalpiaceae</taxon>
        <taxon>Auriscalpium</taxon>
    </lineage>
</organism>
<evidence type="ECO:0000313" key="2">
    <source>
        <dbReference type="Proteomes" id="UP000814033"/>
    </source>
</evidence>
<reference evidence="1" key="1">
    <citation type="submission" date="2021-02" db="EMBL/GenBank/DDBJ databases">
        <authorList>
            <consortium name="DOE Joint Genome Institute"/>
            <person name="Ahrendt S."/>
            <person name="Looney B.P."/>
            <person name="Miyauchi S."/>
            <person name="Morin E."/>
            <person name="Drula E."/>
            <person name="Courty P.E."/>
            <person name="Chicoki N."/>
            <person name="Fauchery L."/>
            <person name="Kohler A."/>
            <person name="Kuo A."/>
            <person name="Labutti K."/>
            <person name="Pangilinan J."/>
            <person name="Lipzen A."/>
            <person name="Riley R."/>
            <person name="Andreopoulos W."/>
            <person name="He G."/>
            <person name="Johnson J."/>
            <person name="Barry K.W."/>
            <person name="Grigoriev I.V."/>
            <person name="Nagy L."/>
            <person name="Hibbett D."/>
            <person name="Henrissat B."/>
            <person name="Matheny P.B."/>
            <person name="Labbe J."/>
            <person name="Martin F."/>
        </authorList>
    </citation>
    <scope>NUCLEOTIDE SEQUENCE</scope>
    <source>
        <strain evidence="1">FP105234-sp</strain>
    </source>
</reference>
<comment type="caution">
    <text evidence="1">The sequence shown here is derived from an EMBL/GenBank/DDBJ whole genome shotgun (WGS) entry which is preliminary data.</text>
</comment>
<evidence type="ECO:0000313" key="1">
    <source>
        <dbReference type="EMBL" id="KAI0044103.1"/>
    </source>
</evidence>
<gene>
    <name evidence="1" type="ORF">FA95DRAFT_1562597</name>
</gene>
<dbReference type="Proteomes" id="UP000814033">
    <property type="component" value="Unassembled WGS sequence"/>
</dbReference>
<accession>A0ACB8RJ03</accession>
<dbReference type="EMBL" id="MU275994">
    <property type="protein sequence ID" value="KAI0044103.1"/>
    <property type="molecule type" value="Genomic_DNA"/>
</dbReference>
<proteinExistence type="predicted"/>
<sequence>MSLLTIFMLYILAFAHAIPLAKRDVIDPHITSPTAQTIWNVGDKVTVTWDTSEIPPASSNSSGMLLLGFQTSDSENLDLDHPLADGFKLVDGSVSFNVPDVAPKTNYIVVLFGDSGNASPQFSITDGIVSPSVTPSSGAPTRSSAPPDSSTPASSATPSSAPDSTPTSGVSVTSPAPSSTPTAPSTVLSFSSAPASSTPSSSATSLPDQGSTTTPNGALSRHVDALTLSITAGVAAALMALL</sequence>
<protein>
    <submittedName>
        <fullName evidence="1">Uncharacterized protein</fullName>
    </submittedName>
</protein>
<reference evidence="1" key="2">
    <citation type="journal article" date="2022" name="New Phytol.">
        <title>Evolutionary transition to the ectomycorrhizal habit in the genomes of a hyperdiverse lineage of mushroom-forming fungi.</title>
        <authorList>
            <person name="Looney B."/>
            <person name="Miyauchi S."/>
            <person name="Morin E."/>
            <person name="Drula E."/>
            <person name="Courty P.E."/>
            <person name="Kohler A."/>
            <person name="Kuo A."/>
            <person name="LaButti K."/>
            <person name="Pangilinan J."/>
            <person name="Lipzen A."/>
            <person name="Riley R."/>
            <person name="Andreopoulos W."/>
            <person name="He G."/>
            <person name="Johnson J."/>
            <person name="Nolan M."/>
            <person name="Tritt A."/>
            <person name="Barry K.W."/>
            <person name="Grigoriev I.V."/>
            <person name="Nagy L.G."/>
            <person name="Hibbett D."/>
            <person name="Henrissat B."/>
            <person name="Matheny P.B."/>
            <person name="Labbe J."/>
            <person name="Martin F.M."/>
        </authorList>
    </citation>
    <scope>NUCLEOTIDE SEQUENCE</scope>
    <source>
        <strain evidence="1">FP105234-sp</strain>
    </source>
</reference>
<name>A0ACB8RJ03_9AGAM</name>
<keyword evidence="2" id="KW-1185">Reference proteome</keyword>